<keyword evidence="12" id="KW-0548">Nucleotidyltransferase</keyword>
<dbReference type="SMART" id="SM00304">
    <property type="entry name" value="HAMP"/>
    <property type="match status" value="1"/>
</dbReference>
<feature type="domain" description="HAMP" evidence="10">
    <location>
        <begin position="325"/>
        <end position="377"/>
    </location>
</feature>
<dbReference type="InterPro" id="IPR033479">
    <property type="entry name" value="dCache_1"/>
</dbReference>
<keyword evidence="6 9" id="KW-0472">Membrane</keyword>
<dbReference type="Pfam" id="PF00672">
    <property type="entry name" value="HAMP"/>
    <property type="match status" value="1"/>
</dbReference>
<evidence type="ECO:0000256" key="8">
    <source>
        <dbReference type="SAM" id="Coils"/>
    </source>
</evidence>
<dbReference type="EC" id="2.7.7.65" evidence="2"/>
<dbReference type="Gene3D" id="3.30.70.270">
    <property type="match status" value="1"/>
</dbReference>
<dbReference type="PANTHER" id="PTHR45138">
    <property type="entry name" value="REGULATORY COMPONENTS OF SENSORY TRANSDUCTION SYSTEM"/>
    <property type="match status" value="1"/>
</dbReference>
<comment type="catalytic activity">
    <reaction evidence="7">
        <text>2 GTP = 3',3'-c-di-GMP + 2 diphosphate</text>
        <dbReference type="Rhea" id="RHEA:24898"/>
        <dbReference type="ChEBI" id="CHEBI:33019"/>
        <dbReference type="ChEBI" id="CHEBI:37565"/>
        <dbReference type="ChEBI" id="CHEBI:58805"/>
        <dbReference type="EC" id="2.7.7.65"/>
    </reaction>
</comment>
<evidence type="ECO:0000259" key="10">
    <source>
        <dbReference type="PROSITE" id="PS50885"/>
    </source>
</evidence>
<dbReference type="RefSeq" id="WP_408166812.1">
    <property type="nucleotide sequence ID" value="NZ_JAQQFR010000004.1"/>
</dbReference>
<keyword evidence="13" id="KW-1185">Reference proteome</keyword>
<keyword evidence="4 9" id="KW-0812">Transmembrane</keyword>
<dbReference type="Proteomes" id="UP001629214">
    <property type="component" value="Unassembled WGS sequence"/>
</dbReference>
<keyword evidence="3" id="KW-1003">Cell membrane</keyword>
<evidence type="ECO:0000256" key="7">
    <source>
        <dbReference type="ARBA" id="ARBA00034247"/>
    </source>
</evidence>
<dbReference type="PROSITE" id="PS50887">
    <property type="entry name" value="GGDEF"/>
    <property type="match status" value="1"/>
</dbReference>
<accession>A0ABW8Z729</accession>
<dbReference type="Gene3D" id="3.30.450.20">
    <property type="entry name" value="PAS domain"/>
    <property type="match status" value="1"/>
</dbReference>
<dbReference type="NCBIfam" id="TIGR00254">
    <property type="entry name" value="GGDEF"/>
    <property type="match status" value="1"/>
</dbReference>
<keyword evidence="8" id="KW-0175">Coiled coil</keyword>
<dbReference type="PROSITE" id="PS50885">
    <property type="entry name" value="HAMP"/>
    <property type="match status" value="1"/>
</dbReference>
<comment type="caution">
    <text evidence="12">The sequence shown here is derived from an EMBL/GenBank/DDBJ whole genome shotgun (WGS) entry which is preliminary data.</text>
</comment>
<feature type="coiled-coil region" evidence="8">
    <location>
        <begin position="376"/>
        <end position="403"/>
    </location>
</feature>
<gene>
    <name evidence="12" type="ORF">PQR63_07000</name>
</gene>
<evidence type="ECO:0000313" key="13">
    <source>
        <dbReference type="Proteomes" id="UP001629214"/>
    </source>
</evidence>
<proteinExistence type="predicted"/>
<sequence length="576" mass="63744">MKKTLDFLSLKLLRKIEIRYRLINSFVLVSLVPLLIAGIVAYRESSSASQEKIRIFAGEVVKQVAQNMLQQIEKIESSSEELVVSERMQGALSAYYSGSESDRAAARAGMTRLMLENYGSFEYINQKYVLDRKHRIIDSQVFAQLGNGVAHFADDAPDMKGRPYWGVYSTAAGQKSVVMLRDILFKGNNRLAGTLFIGLKPTHFSRIFDSVDLGYGSRLFVVDSRDGRIVVSGGQDNSDAVESGLVAAIAQTVANGGKDFTSYQDGNKKKHLAAFAPIPHTDWMVVSTTPLNALNAEVRSIRNKIILIGVLCFIVSFALSFIIARSISLPLKQLVGVMKETKTGNYLIRMDYEGKDEITVLSQRFNEMASKVYQHNEHLEEQVAARTRELELANQKLEALSATDSLTGIANRRRFDEALTSELRRAVRSQKPLALLMLDVDFFKNYNDRYGHLAGDACLRTVAQILRTSSRRATDLAARYGGEEFSIIVAESDSERAIQLAENIRAAIENLHIPHEDSPFGFVTCSIGVIAVQVDDSMSTDTLLRLADAAMYLAKSQGRNRVVLNDGNDITGGSAV</sequence>
<evidence type="ECO:0000259" key="11">
    <source>
        <dbReference type="PROSITE" id="PS50887"/>
    </source>
</evidence>
<dbReference type="CDD" id="cd18774">
    <property type="entry name" value="PDC2_HK_sensor"/>
    <property type="match status" value="1"/>
</dbReference>
<evidence type="ECO:0000256" key="5">
    <source>
        <dbReference type="ARBA" id="ARBA00022989"/>
    </source>
</evidence>
<keyword evidence="12" id="KW-0808">Transferase</keyword>
<dbReference type="CDD" id="cd01949">
    <property type="entry name" value="GGDEF"/>
    <property type="match status" value="1"/>
</dbReference>
<dbReference type="Pfam" id="PF00990">
    <property type="entry name" value="GGDEF"/>
    <property type="match status" value="1"/>
</dbReference>
<feature type="transmembrane region" description="Helical" evidence="9">
    <location>
        <begin position="305"/>
        <end position="324"/>
    </location>
</feature>
<evidence type="ECO:0000256" key="6">
    <source>
        <dbReference type="ARBA" id="ARBA00023136"/>
    </source>
</evidence>
<evidence type="ECO:0000256" key="3">
    <source>
        <dbReference type="ARBA" id="ARBA00022475"/>
    </source>
</evidence>
<dbReference type="PANTHER" id="PTHR45138:SF9">
    <property type="entry name" value="DIGUANYLATE CYCLASE DGCM-RELATED"/>
    <property type="match status" value="1"/>
</dbReference>
<name>A0ABW8Z729_9BURK</name>
<dbReference type="InterPro" id="IPR029787">
    <property type="entry name" value="Nucleotide_cyclase"/>
</dbReference>
<comment type="subcellular location">
    <subcellularLocation>
        <location evidence="1">Cell membrane</location>
        <topology evidence="1">Multi-pass membrane protein</topology>
    </subcellularLocation>
</comment>
<keyword evidence="5 9" id="KW-1133">Transmembrane helix</keyword>
<dbReference type="InterPro" id="IPR050469">
    <property type="entry name" value="Diguanylate_Cyclase"/>
</dbReference>
<dbReference type="EMBL" id="JAQQFR010000004">
    <property type="protein sequence ID" value="MFL9878118.1"/>
    <property type="molecule type" value="Genomic_DNA"/>
</dbReference>
<evidence type="ECO:0000313" key="12">
    <source>
        <dbReference type="EMBL" id="MFL9878118.1"/>
    </source>
</evidence>
<dbReference type="Gene3D" id="6.10.340.10">
    <property type="match status" value="1"/>
</dbReference>
<dbReference type="InterPro" id="IPR043128">
    <property type="entry name" value="Rev_trsase/Diguanyl_cyclase"/>
</dbReference>
<evidence type="ECO:0000256" key="1">
    <source>
        <dbReference type="ARBA" id="ARBA00004651"/>
    </source>
</evidence>
<feature type="transmembrane region" description="Helical" evidence="9">
    <location>
        <begin position="21"/>
        <end position="42"/>
    </location>
</feature>
<dbReference type="SUPFAM" id="SSF55073">
    <property type="entry name" value="Nucleotide cyclase"/>
    <property type="match status" value="1"/>
</dbReference>
<dbReference type="SMART" id="SM00267">
    <property type="entry name" value="GGDEF"/>
    <property type="match status" value="1"/>
</dbReference>
<dbReference type="CDD" id="cd06225">
    <property type="entry name" value="HAMP"/>
    <property type="match status" value="1"/>
</dbReference>
<dbReference type="Pfam" id="PF02743">
    <property type="entry name" value="dCache_1"/>
    <property type="match status" value="1"/>
</dbReference>
<evidence type="ECO:0000256" key="4">
    <source>
        <dbReference type="ARBA" id="ARBA00022692"/>
    </source>
</evidence>
<evidence type="ECO:0000256" key="9">
    <source>
        <dbReference type="SAM" id="Phobius"/>
    </source>
</evidence>
<dbReference type="GO" id="GO:0052621">
    <property type="term" value="F:diguanylate cyclase activity"/>
    <property type="evidence" value="ECO:0007669"/>
    <property type="project" value="UniProtKB-EC"/>
</dbReference>
<dbReference type="InterPro" id="IPR003660">
    <property type="entry name" value="HAMP_dom"/>
</dbReference>
<reference evidence="12 13" key="1">
    <citation type="journal article" date="2024" name="Chem. Sci.">
        <title>Discovery of megapolipeptins by genome mining of a Burkholderiales bacteria collection.</title>
        <authorList>
            <person name="Paulo B.S."/>
            <person name="Recchia M.J.J."/>
            <person name="Lee S."/>
            <person name="Fergusson C.H."/>
            <person name="Romanowski S.B."/>
            <person name="Hernandez A."/>
            <person name="Krull N."/>
            <person name="Liu D.Y."/>
            <person name="Cavanagh H."/>
            <person name="Bos A."/>
            <person name="Gray C.A."/>
            <person name="Murphy B.T."/>
            <person name="Linington R.G."/>
            <person name="Eustaquio A.S."/>
        </authorList>
    </citation>
    <scope>NUCLEOTIDE SEQUENCE [LARGE SCALE GENOMIC DNA]</scope>
    <source>
        <strain evidence="12 13">RL21-008-BIB-B</strain>
    </source>
</reference>
<feature type="domain" description="GGDEF" evidence="11">
    <location>
        <begin position="431"/>
        <end position="567"/>
    </location>
</feature>
<organism evidence="12 13">
    <name type="scientific">Herbaspirillum rhizosphaerae</name>
    <dbReference type="NCBI Taxonomy" id="346179"/>
    <lineage>
        <taxon>Bacteria</taxon>
        <taxon>Pseudomonadati</taxon>
        <taxon>Pseudomonadota</taxon>
        <taxon>Betaproteobacteria</taxon>
        <taxon>Burkholderiales</taxon>
        <taxon>Oxalobacteraceae</taxon>
        <taxon>Herbaspirillum</taxon>
    </lineage>
</organism>
<evidence type="ECO:0000256" key="2">
    <source>
        <dbReference type="ARBA" id="ARBA00012528"/>
    </source>
</evidence>
<dbReference type="InterPro" id="IPR000160">
    <property type="entry name" value="GGDEF_dom"/>
</dbReference>
<protein>
    <recommendedName>
        <fullName evidence="2">diguanylate cyclase</fullName>
        <ecNumber evidence="2">2.7.7.65</ecNumber>
    </recommendedName>
</protein>
<dbReference type="SUPFAM" id="SSF158472">
    <property type="entry name" value="HAMP domain-like"/>
    <property type="match status" value="1"/>
</dbReference>